<protein>
    <submittedName>
        <fullName evidence="12">Protein SAR DEFICIENT 1</fullName>
    </submittedName>
</protein>
<dbReference type="GO" id="GO:0003700">
    <property type="term" value="F:DNA-binding transcription factor activity"/>
    <property type="evidence" value="ECO:0007669"/>
    <property type="project" value="TreeGrafter"/>
</dbReference>
<dbReference type="Pfam" id="PF07887">
    <property type="entry name" value="Calmodulin_bind"/>
    <property type="match status" value="1"/>
</dbReference>
<dbReference type="Pfam" id="PF20452">
    <property type="entry name" value="Calmod_bind_C"/>
    <property type="match status" value="1"/>
</dbReference>
<dbReference type="FunCoup" id="A0A1S3C9X0">
    <property type="interactions" value="60"/>
</dbReference>
<sequence>MASKRPFSATDSCMDQRIEKKRPRQSFASIIGEVVMVNSLRHLSKALEPLLRRVVNEEVDRCLIRYSRSLTRASSLKIQALEPSSFQLYFVNNLPSTIFTGSKITDVESQPLRIAVEVGGEDPSLLPISALLKIEIVVLDGEFASGDREDWTAEEFNASIVKERSGKRPLLHGEMNVVLRHCAATIGDLEFTDNSSWIRSRKFRLGARIVSGSDRDKFPRIREAITEPFVVKDHRGELYKKHYPPMLNDEVWRLEKIGKEGVFHRKLSDHNIKTVQEFLQLYTIDPQKLRTFLGVAMSVKMWEATVKHAKTCELGSKLYLFRGPNFLLFLNPICEVVRAMIGEQIYSSRDLHNIPQDYLKNLRRQAFDNWASLQDFEGNLRESLLLTQGNEGSEFLVGKSLLQSSYEFLSGQLESQDWDSNSDNHQFNISARIEGNFHCNFG</sequence>
<evidence type="ECO:0000256" key="1">
    <source>
        <dbReference type="ARBA" id="ARBA00004123"/>
    </source>
</evidence>
<dbReference type="RefSeq" id="XP_008459337.1">
    <property type="nucleotide sequence ID" value="XM_008461115.3"/>
</dbReference>
<proteinExistence type="inferred from homology"/>
<dbReference type="OrthoDB" id="757051at2759"/>
<evidence type="ECO:0000256" key="4">
    <source>
        <dbReference type="ARBA" id="ARBA00023125"/>
    </source>
</evidence>
<accession>A0A1S3C9X0</accession>
<dbReference type="GO" id="GO:0005634">
    <property type="term" value="C:nucleus"/>
    <property type="evidence" value="ECO:0007669"/>
    <property type="project" value="UniProtKB-SubCell"/>
</dbReference>
<dbReference type="InterPro" id="IPR012416">
    <property type="entry name" value="CBP60"/>
</dbReference>
<evidence type="ECO:0000256" key="5">
    <source>
        <dbReference type="ARBA" id="ARBA00023159"/>
    </source>
</evidence>
<dbReference type="PANTHER" id="PTHR31713">
    <property type="entry name" value="OS02G0177800 PROTEIN"/>
    <property type="match status" value="1"/>
</dbReference>
<evidence type="ECO:0000256" key="3">
    <source>
        <dbReference type="ARBA" id="ARBA00023015"/>
    </source>
</evidence>
<keyword evidence="5" id="KW-0010">Activator</keyword>
<dbReference type="InterPro" id="IPR046830">
    <property type="entry name" value="Calmod_bind_M"/>
</dbReference>
<keyword evidence="4" id="KW-0238">DNA-binding</keyword>
<dbReference type="GO" id="GO:0005516">
    <property type="term" value="F:calmodulin binding"/>
    <property type="evidence" value="ECO:0007669"/>
    <property type="project" value="InterPro"/>
</dbReference>
<dbReference type="GO" id="GO:0080142">
    <property type="term" value="P:regulation of salicylic acid biosynthetic process"/>
    <property type="evidence" value="ECO:0007669"/>
    <property type="project" value="TreeGrafter"/>
</dbReference>
<keyword evidence="11" id="KW-1185">Reference proteome</keyword>
<dbReference type="AlphaFoldDB" id="A0A1S3C9X0"/>
<dbReference type="GeneID" id="103498471"/>
<comment type="subcellular location">
    <subcellularLocation>
        <location evidence="1">Nucleus</location>
    </subcellularLocation>
</comment>
<evidence type="ECO:0000259" key="10">
    <source>
        <dbReference type="Pfam" id="PF20452"/>
    </source>
</evidence>
<dbReference type="Proteomes" id="UP001652600">
    <property type="component" value="Chromosome 12"/>
</dbReference>
<evidence type="ECO:0000313" key="12">
    <source>
        <dbReference type="RefSeq" id="XP_008459337.1"/>
    </source>
</evidence>
<organism evidence="11 12">
    <name type="scientific">Cucumis melo</name>
    <name type="common">Muskmelon</name>
    <dbReference type="NCBI Taxonomy" id="3656"/>
    <lineage>
        <taxon>Eukaryota</taxon>
        <taxon>Viridiplantae</taxon>
        <taxon>Streptophyta</taxon>
        <taxon>Embryophyta</taxon>
        <taxon>Tracheophyta</taxon>
        <taxon>Spermatophyta</taxon>
        <taxon>Magnoliopsida</taxon>
        <taxon>eudicotyledons</taxon>
        <taxon>Gunneridae</taxon>
        <taxon>Pentapetalae</taxon>
        <taxon>rosids</taxon>
        <taxon>fabids</taxon>
        <taxon>Cucurbitales</taxon>
        <taxon>Cucurbitaceae</taxon>
        <taxon>Benincaseae</taxon>
        <taxon>Cucumis</taxon>
    </lineage>
</organism>
<evidence type="ECO:0000313" key="11">
    <source>
        <dbReference type="Proteomes" id="UP001652600"/>
    </source>
</evidence>
<name>A0A1S3C9X0_CUCME</name>
<evidence type="ECO:0000259" key="9">
    <source>
        <dbReference type="Pfam" id="PF20451"/>
    </source>
</evidence>
<dbReference type="InterPro" id="IPR046831">
    <property type="entry name" value="Calmodulin_bind_N"/>
</dbReference>
<gene>
    <name evidence="12" type="primary">LOC103498471</name>
</gene>
<dbReference type="InterPro" id="IPR046829">
    <property type="entry name" value="Calmod_bind_C"/>
</dbReference>
<evidence type="ECO:0000259" key="8">
    <source>
        <dbReference type="Pfam" id="PF07887"/>
    </source>
</evidence>
<dbReference type="eggNOG" id="ENOG502QR87">
    <property type="taxonomic scope" value="Eukaryota"/>
</dbReference>
<comment type="similarity">
    <text evidence="2">Belongs to the plant ACBP60 protein family.</text>
</comment>
<reference evidence="12" key="1">
    <citation type="submission" date="2025-08" db="UniProtKB">
        <authorList>
            <consortium name="RefSeq"/>
        </authorList>
    </citation>
    <scope>IDENTIFICATION</scope>
    <source>
        <tissue evidence="12">Stem</tissue>
    </source>
</reference>
<evidence type="ECO:0000256" key="6">
    <source>
        <dbReference type="ARBA" id="ARBA00023163"/>
    </source>
</evidence>
<evidence type="ECO:0000256" key="7">
    <source>
        <dbReference type="ARBA" id="ARBA00023242"/>
    </source>
</evidence>
<evidence type="ECO:0000256" key="2">
    <source>
        <dbReference type="ARBA" id="ARBA00007214"/>
    </source>
</evidence>
<feature type="domain" description="Calmodulin binding protein C-terminal" evidence="10">
    <location>
        <begin position="317"/>
        <end position="375"/>
    </location>
</feature>
<keyword evidence="6" id="KW-0804">Transcription</keyword>
<dbReference type="PANTHER" id="PTHR31713:SF42">
    <property type="entry name" value="PROTEIN SAR DEFICIENT 1"/>
    <property type="match status" value="1"/>
</dbReference>
<dbReference type="Pfam" id="PF20451">
    <property type="entry name" value="Calmod_bind_M"/>
    <property type="match status" value="1"/>
</dbReference>
<dbReference type="KEGG" id="cmo:103498471"/>
<feature type="domain" description="Calmodulin binding protein-like N-terminal" evidence="8">
    <location>
        <begin position="86"/>
        <end position="234"/>
    </location>
</feature>
<dbReference type="GO" id="GO:0043565">
    <property type="term" value="F:sequence-specific DNA binding"/>
    <property type="evidence" value="ECO:0007669"/>
    <property type="project" value="TreeGrafter"/>
</dbReference>
<keyword evidence="7" id="KW-0539">Nucleus</keyword>
<dbReference type="InParanoid" id="A0A1S3C9X0"/>
<feature type="domain" description="Calmodulin binding protein central" evidence="9">
    <location>
        <begin position="246"/>
        <end position="312"/>
    </location>
</feature>
<keyword evidence="3" id="KW-0805">Transcription regulation</keyword>